<reference evidence="1" key="2">
    <citation type="submission" date="2019-07" db="EMBL/GenBank/DDBJ databases">
        <authorList>
            <person name="Seetharam A."/>
            <person name="Woodhouse M."/>
            <person name="Cannon E."/>
        </authorList>
    </citation>
    <scope>NUCLEOTIDE SEQUENCE [LARGE SCALE GENOMIC DNA]</scope>
    <source>
        <strain evidence="1">cv. B73</strain>
    </source>
</reference>
<dbReference type="InterPro" id="IPR036986">
    <property type="entry name" value="S4_RNA-bd_sf"/>
</dbReference>
<name>A0A804MGY2_MAIZE</name>
<dbReference type="EnsemblPlants" id="Zm00001eb084700_T001">
    <property type="protein sequence ID" value="Zm00001eb084700_P001"/>
    <property type="gene ID" value="Zm00001eb084700"/>
</dbReference>
<proteinExistence type="predicted"/>
<dbReference type="CDD" id="cd00165">
    <property type="entry name" value="S4"/>
    <property type="match status" value="1"/>
</dbReference>
<dbReference type="InParanoid" id="A0A804MGY2"/>
<dbReference type="Proteomes" id="UP000007305">
    <property type="component" value="Chromosome 2"/>
</dbReference>
<dbReference type="GO" id="GO:0003735">
    <property type="term" value="F:structural constituent of ribosome"/>
    <property type="evidence" value="ECO:0007669"/>
    <property type="project" value="InterPro"/>
</dbReference>
<dbReference type="GO" id="GO:0005840">
    <property type="term" value="C:ribosome"/>
    <property type="evidence" value="ECO:0007669"/>
    <property type="project" value="InterPro"/>
</dbReference>
<reference evidence="2" key="1">
    <citation type="submission" date="2015-12" db="EMBL/GenBank/DDBJ databases">
        <title>Update maize B73 reference genome by single molecule sequencing technologies.</title>
        <authorList>
            <consortium name="Maize Genome Sequencing Project"/>
            <person name="Ware D."/>
        </authorList>
    </citation>
    <scope>NUCLEOTIDE SEQUENCE [LARGE SCALE GENOMIC DNA]</scope>
    <source>
        <strain evidence="2">cv. B73</strain>
    </source>
</reference>
<accession>A0A804MGY2</accession>
<reference evidence="1" key="3">
    <citation type="submission" date="2021-05" db="UniProtKB">
        <authorList>
            <consortium name="EnsemblPlants"/>
        </authorList>
    </citation>
    <scope>IDENTIFICATION</scope>
    <source>
        <strain evidence="1">cv. B73</strain>
    </source>
</reference>
<dbReference type="InterPro" id="IPR000876">
    <property type="entry name" value="Ribosomal_eS4"/>
</dbReference>
<evidence type="ECO:0008006" key="3">
    <source>
        <dbReference type="Google" id="ProtNLM"/>
    </source>
</evidence>
<dbReference type="PANTHER" id="PTHR11581">
    <property type="entry name" value="30S/40S RIBOSOMAL PROTEIN S4"/>
    <property type="match status" value="1"/>
</dbReference>
<evidence type="ECO:0000313" key="1">
    <source>
        <dbReference type="EnsemblPlants" id="Zm00001eb084700_P001"/>
    </source>
</evidence>
<protein>
    <recommendedName>
        <fullName evidence="3">40S ribosomal protein S4</fullName>
    </recommendedName>
</protein>
<dbReference type="GO" id="GO:0006412">
    <property type="term" value="P:translation"/>
    <property type="evidence" value="ECO:0007669"/>
    <property type="project" value="InterPro"/>
</dbReference>
<dbReference type="GO" id="GO:0003723">
    <property type="term" value="F:RNA binding"/>
    <property type="evidence" value="ECO:0007669"/>
    <property type="project" value="InterPro"/>
</dbReference>
<organism evidence="1 2">
    <name type="scientific">Zea mays</name>
    <name type="common">Maize</name>
    <dbReference type="NCBI Taxonomy" id="4577"/>
    <lineage>
        <taxon>Eukaryota</taxon>
        <taxon>Viridiplantae</taxon>
        <taxon>Streptophyta</taxon>
        <taxon>Embryophyta</taxon>
        <taxon>Tracheophyta</taxon>
        <taxon>Spermatophyta</taxon>
        <taxon>Magnoliopsida</taxon>
        <taxon>Liliopsida</taxon>
        <taxon>Poales</taxon>
        <taxon>Poaceae</taxon>
        <taxon>PACMAD clade</taxon>
        <taxon>Panicoideae</taxon>
        <taxon>Andropogonodae</taxon>
        <taxon>Andropogoneae</taxon>
        <taxon>Tripsacinae</taxon>
        <taxon>Zea</taxon>
    </lineage>
</organism>
<keyword evidence="2" id="KW-1185">Reference proteome</keyword>
<dbReference type="AlphaFoldDB" id="A0A804MGY2"/>
<dbReference type="PANTHER" id="PTHR11581:SF40">
    <property type="entry name" value="SMALL RIBOSOMAL SUBUNIT PROTEIN ES4"/>
    <property type="match status" value="1"/>
</dbReference>
<dbReference type="Gramene" id="Zm00001eb084700_T001">
    <property type="protein sequence ID" value="Zm00001eb084700_P001"/>
    <property type="gene ID" value="Zm00001eb084700"/>
</dbReference>
<dbReference type="Gene3D" id="3.10.290.10">
    <property type="entry name" value="RNA-binding S4 domain"/>
    <property type="match status" value="1"/>
</dbReference>
<sequence>MWFTCKCMQLKCITNVPRGQGGNLLIDLFRHCDNHLGEKQLIPYMNLQRHVLVDGKVRTDKTYPAGFMDVISTPKTNKNYRLLPSSPNQG</sequence>
<evidence type="ECO:0000313" key="2">
    <source>
        <dbReference type="Proteomes" id="UP000007305"/>
    </source>
</evidence>